<dbReference type="SMART" id="SM00646">
    <property type="entry name" value="Ami_3"/>
    <property type="match status" value="1"/>
</dbReference>
<dbReference type="Gene3D" id="3.40.630.40">
    <property type="entry name" value="Zn-dependent exopeptidases"/>
    <property type="match status" value="1"/>
</dbReference>
<dbReference type="Pfam" id="PF19127">
    <property type="entry name" value="Choline_bind_3"/>
    <property type="match status" value="4"/>
</dbReference>
<reference evidence="6" key="1">
    <citation type="journal article" date="2021" name="PeerJ">
        <title>Extensive microbial diversity within the chicken gut microbiome revealed by metagenomics and culture.</title>
        <authorList>
            <person name="Gilroy R."/>
            <person name="Ravi A."/>
            <person name="Getino M."/>
            <person name="Pursley I."/>
            <person name="Horton D.L."/>
            <person name="Alikhan N.F."/>
            <person name="Baker D."/>
            <person name="Gharbi K."/>
            <person name="Hall N."/>
            <person name="Watson M."/>
            <person name="Adriaenssens E.M."/>
            <person name="Foster-Nyarko E."/>
            <person name="Jarju S."/>
            <person name="Secka A."/>
            <person name="Antonio M."/>
            <person name="Oren A."/>
            <person name="Chaudhuri R.R."/>
            <person name="La Ragione R."/>
            <person name="Hildebrand F."/>
            <person name="Pallen M.J."/>
        </authorList>
    </citation>
    <scope>NUCLEOTIDE SEQUENCE</scope>
    <source>
        <strain evidence="6">ChiSjej1B19-8411</strain>
    </source>
</reference>
<dbReference type="CDD" id="cd02696">
    <property type="entry name" value="MurNAc-LAA"/>
    <property type="match status" value="1"/>
</dbReference>
<evidence type="ECO:0000256" key="3">
    <source>
        <dbReference type="PROSITE-ProRule" id="PRU00591"/>
    </source>
</evidence>
<dbReference type="GO" id="GO:0030288">
    <property type="term" value="C:outer membrane-bounded periplasmic space"/>
    <property type="evidence" value="ECO:0007669"/>
    <property type="project" value="TreeGrafter"/>
</dbReference>
<dbReference type="PANTHER" id="PTHR30404:SF0">
    <property type="entry name" value="N-ACETYLMURAMOYL-L-ALANINE AMIDASE AMIC"/>
    <property type="match status" value="1"/>
</dbReference>
<feature type="repeat" description="Cell wall-binding" evidence="3">
    <location>
        <begin position="267"/>
        <end position="286"/>
    </location>
</feature>
<gene>
    <name evidence="6" type="ORF">IAA45_10210</name>
</gene>
<organism evidence="6 7">
    <name type="scientific">Candidatus Blautia gallistercoris</name>
    <dbReference type="NCBI Taxonomy" id="2838490"/>
    <lineage>
        <taxon>Bacteria</taxon>
        <taxon>Bacillati</taxon>
        <taxon>Bacillota</taxon>
        <taxon>Clostridia</taxon>
        <taxon>Lachnospirales</taxon>
        <taxon>Lachnospiraceae</taxon>
        <taxon>Blautia</taxon>
    </lineage>
</organism>
<feature type="chain" id="PRO_5039594390" evidence="4">
    <location>
        <begin position="20"/>
        <end position="584"/>
    </location>
</feature>
<dbReference type="Pfam" id="PF01520">
    <property type="entry name" value="Amidase_3"/>
    <property type="match status" value="1"/>
</dbReference>
<dbReference type="InterPro" id="IPR018337">
    <property type="entry name" value="Cell_wall/Cho-bd_repeat"/>
</dbReference>
<evidence type="ECO:0000313" key="6">
    <source>
        <dbReference type="EMBL" id="HIX60068.1"/>
    </source>
</evidence>
<dbReference type="InterPro" id="IPR050695">
    <property type="entry name" value="N-acetylmuramoyl_amidase_3"/>
</dbReference>
<keyword evidence="1" id="KW-0677">Repeat</keyword>
<proteinExistence type="predicted"/>
<dbReference type="GO" id="GO:0009253">
    <property type="term" value="P:peptidoglycan catabolic process"/>
    <property type="evidence" value="ECO:0007669"/>
    <property type="project" value="InterPro"/>
</dbReference>
<keyword evidence="2 6" id="KW-0378">Hydrolase</keyword>
<dbReference type="SUPFAM" id="SSF53187">
    <property type="entry name" value="Zn-dependent exopeptidases"/>
    <property type="match status" value="1"/>
</dbReference>
<accession>A0A9D2B3R5</accession>
<keyword evidence="4" id="KW-0732">Signal</keyword>
<dbReference type="GO" id="GO:0008745">
    <property type="term" value="F:N-acetylmuramoyl-L-alanine amidase activity"/>
    <property type="evidence" value="ECO:0007669"/>
    <property type="project" value="UniProtKB-EC"/>
</dbReference>
<sequence>MIRKKWVAGLLTGVLTAAALFGTGKENVQAASSKVVVLDPGHGGGETGAWGTHNGITYKEEIINWKISNYTKQALAKYSNIDVYLTRTSQSQYMTLGQRVDRAAALGADLLVSQHINSAGNASARGCSVIISKGTYRPQIAQKERAFGRFVMEELGALGIYRRFPETGGMEYRMSENGSTYPNGAPRDYYGLVARSVEANLPGVIIEHAFISNYSDTIQFLSTDAKLRKIGEADARAIARYLELDFRADGWTKENGKWYYYRDGNKVTGWIQDGGDWYYCNSSGVRQSGWLISGGKWYYLDPDTGKMLENELLKLGGKIYYLTGDGSRKHGFQWVNGYCYYFRKEDGNAHRGWLKSINGNWRYMGTSTGRMQRNVLFKNKGKWYYLGKDGIMDHDQWLTLNGKRYYLTGNGSAATGWFWIRGKAYLANSRGEVQVNQLYRSSSTGKVCYLTGNGTRATGWKQVGKDWYYFDTKTGIARSGWIQSSGKWYYIDTKTYKMKTNSWITSGKKKYYVDEDGVMLTGLEKISGNWYYFRSDGSRASSWVKLNGNWYYFRPSTGVMLRNCNGKIGNKVYRFASNGVCLNR</sequence>
<feature type="signal peptide" evidence="4">
    <location>
        <begin position="1"/>
        <end position="19"/>
    </location>
</feature>
<dbReference type="InterPro" id="IPR002508">
    <property type="entry name" value="MurNAc-LAA_cat"/>
</dbReference>
<dbReference type="PANTHER" id="PTHR30404">
    <property type="entry name" value="N-ACETYLMURAMOYL-L-ALANINE AMIDASE"/>
    <property type="match status" value="1"/>
</dbReference>
<evidence type="ECO:0000313" key="7">
    <source>
        <dbReference type="Proteomes" id="UP000886817"/>
    </source>
</evidence>
<reference evidence="6" key="2">
    <citation type="submission" date="2021-04" db="EMBL/GenBank/DDBJ databases">
        <authorList>
            <person name="Gilroy R."/>
        </authorList>
    </citation>
    <scope>NUCLEOTIDE SEQUENCE</scope>
    <source>
        <strain evidence="6">ChiSjej1B19-8411</strain>
    </source>
</reference>
<feature type="domain" description="MurNAc-LAA" evidence="5">
    <location>
        <begin position="100"/>
        <end position="239"/>
    </location>
</feature>
<dbReference type="PROSITE" id="PS51170">
    <property type="entry name" value="CW"/>
    <property type="match status" value="2"/>
</dbReference>
<evidence type="ECO:0000256" key="2">
    <source>
        <dbReference type="ARBA" id="ARBA00022801"/>
    </source>
</evidence>
<evidence type="ECO:0000256" key="4">
    <source>
        <dbReference type="SAM" id="SignalP"/>
    </source>
</evidence>
<dbReference type="EC" id="3.5.1.28" evidence="6"/>
<evidence type="ECO:0000259" key="5">
    <source>
        <dbReference type="SMART" id="SM00646"/>
    </source>
</evidence>
<comment type="caution">
    <text evidence="6">The sequence shown here is derived from an EMBL/GenBank/DDBJ whole genome shotgun (WGS) entry which is preliminary data.</text>
</comment>
<dbReference type="Proteomes" id="UP000886817">
    <property type="component" value="Unassembled WGS sequence"/>
</dbReference>
<protein>
    <submittedName>
        <fullName evidence="6">N-acetylmuramoyl-L-alanine amidase</fullName>
        <ecNumber evidence="6">3.5.1.28</ecNumber>
    </submittedName>
</protein>
<dbReference type="EMBL" id="DXEX01000217">
    <property type="protein sequence ID" value="HIX60068.1"/>
    <property type="molecule type" value="Genomic_DNA"/>
</dbReference>
<evidence type="ECO:0000256" key="1">
    <source>
        <dbReference type="ARBA" id="ARBA00022737"/>
    </source>
</evidence>
<dbReference type="Gene3D" id="2.10.270.10">
    <property type="entry name" value="Cholin Binding"/>
    <property type="match status" value="5"/>
</dbReference>
<dbReference type="Pfam" id="PF01473">
    <property type="entry name" value="Choline_bind_1"/>
    <property type="match status" value="2"/>
</dbReference>
<dbReference type="SUPFAM" id="SSF69360">
    <property type="entry name" value="Cell wall binding repeat"/>
    <property type="match status" value="2"/>
</dbReference>
<dbReference type="AlphaFoldDB" id="A0A9D2B3R5"/>
<feature type="repeat" description="Cell wall-binding" evidence="3">
    <location>
        <begin position="520"/>
        <end position="539"/>
    </location>
</feature>
<name>A0A9D2B3R5_9FIRM</name>